<dbReference type="AlphaFoldDB" id="A0A5M7ZY05"/>
<reference evidence="3 4" key="1">
    <citation type="submission" date="2019-09" db="EMBL/GenBank/DDBJ databases">
        <title>Isolation of a novel species in the genus Cupriavidus from patients with sepsis using whole genome sequencing.</title>
        <authorList>
            <person name="Kweon O.J."/>
            <person name="Lee M.-K."/>
        </authorList>
    </citation>
    <scope>NUCLEOTIDE SEQUENCE [LARGE SCALE GENOMIC DNA]</scope>
    <source>
        <strain evidence="3 4">MKL-01</strain>
    </source>
</reference>
<dbReference type="HAMAP" id="MF_01940">
    <property type="entry name" value="RNA_CPDase"/>
    <property type="match status" value="1"/>
</dbReference>
<evidence type="ECO:0000256" key="2">
    <source>
        <dbReference type="HAMAP-Rule" id="MF_01940"/>
    </source>
</evidence>
<evidence type="ECO:0000256" key="1">
    <source>
        <dbReference type="ARBA" id="ARBA00022801"/>
    </source>
</evidence>
<name>A0A5M7ZY05_9BURK</name>
<protein>
    <recommendedName>
        <fullName evidence="2">RNA 2',3'-cyclic phosphodiesterase</fullName>
        <shortName evidence="2">RNA 2',3'-CPDase</shortName>
        <ecNumber evidence="2">3.1.4.58</ecNumber>
    </recommendedName>
</protein>
<evidence type="ECO:0000313" key="4">
    <source>
        <dbReference type="Proteomes" id="UP000324324"/>
    </source>
</evidence>
<dbReference type="SUPFAM" id="SSF55144">
    <property type="entry name" value="LigT-like"/>
    <property type="match status" value="1"/>
</dbReference>
<dbReference type="Proteomes" id="UP000324324">
    <property type="component" value="Unassembled WGS sequence"/>
</dbReference>
<dbReference type="PANTHER" id="PTHR35561">
    <property type="entry name" value="RNA 2',3'-CYCLIC PHOSPHODIESTERASE"/>
    <property type="match status" value="1"/>
</dbReference>
<dbReference type="GO" id="GO:0004113">
    <property type="term" value="F:2',3'-cyclic-nucleotide 3'-phosphodiesterase activity"/>
    <property type="evidence" value="ECO:0007669"/>
    <property type="project" value="InterPro"/>
</dbReference>
<gene>
    <name evidence="3" type="primary">thpR</name>
    <name evidence="3" type="ORF">F1599_24755</name>
</gene>
<keyword evidence="1 2" id="KW-0378">Hydrolase</keyword>
<dbReference type="GO" id="GO:0008664">
    <property type="term" value="F:RNA 2',3'-cyclic 3'-phosphodiesterase activity"/>
    <property type="evidence" value="ECO:0007669"/>
    <property type="project" value="UniProtKB-EC"/>
</dbReference>
<comment type="similarity">
    <text evidence="2">Belongs to the 2H phosphoesterase superfamily. ThpR family.</text>
</comment>
<organism evidence="3 4">
    <name type="scientific">Cupriavidus cauae</name>
    <dbReference type="NCBI Taxonomy" id="2608999"/>
    <lineage>
        <taxon>Bacteria</taxon>
        <taxon>Pseudomonadati</taxon>
        <taxon>Pseudomonadota</taxon>
        <taxon>Betaproteobacteria</taxon>
        <taxon>Burkholderiales</taxon>
        <taxon>Burkholderiaceae</taxon>
        <taxon>Cupriavidus</taxon>
    </lineage>
</organism>
<feature type="active site" description="Proton donor" evidence="2">
    <location>
        <position position="37"/>
    </location>
</feature>
<evidence type="ECO:0000313" key="3">
    <source>
        <dbReference type="EMBL" id="KAA6116337.1"/>
    </source>
</evidence>
<feature type="short sequence motif" description="HXTX 2" evidence="2">
    <location>
        <begin position="119"/>
        <end position="122"/>
    </location>
</feature>
<comment type="function">
    <text evidence="2">Hydrolyzes RNA 2',3'-cyclic phosphodiester to an RNA 2'-phosphomonoester.</text>
</comment>
<proteinExistence type="inferred from homology"/>
<sequence>MPRLFVALETPPALAASLLATLPRERGIRATPAAQVHLTLRFVGEVDEEKAAAIDATLATIAAVAVPVRVAGVGRFGRRGGILWAGVVPAEPLLALHGALDLALRDAGVEPETRPFHPHLTLARCAPHAAEPLLREWVAAHRELACPSYLARRFVLFESRLQRQGAEHRCRRAFALREPERDNPP</sequence>
<dbReference type="InterPro" id="IPR004175">
    <property type="entry name" value="RNA_CPDase"/>
</dbReference>
<dbReference type="Pfam" id="PF13563">
    <property type="entry name" value="2_5_RNA_ligase2"/>
    <property type="match status" value="1"/>
</dbReference>
<dbReference type="NCBIfam" id="TIGR02258">
    <property type="entry name" value="2_5_ligase"/>
    <property type="match status" value="1"/>
</dbReference>
<feature type="short sequence motif" description="HXTX 1" evidence="2">
    <location>
        <begin position="37"/>
        <end position="40"/>
    </location>
</feature>
<feature type="active site" description="Proton acceptor" evidence="2">
    <location>
        <position position="119"/>
    </location>
</feature>
<dbReference type="InterPro" id="IPR009097">
    <property type="entry name" value="Cyclic_Pdiesterase"/>
</dbReference>
<accession>A0A5M7ZY05</accession>
<dbReference type="Gene3D" id="3.90.1140.10">
    <property type="entry name" value="Cyclic phosphodiesterase"/>
    <property type="match status" value="1"/>
</dbReference>
<keyword evidence="4" id="KW-1185">Reference proteome</keyword>
<comment type="catalytic activity">
    <reaction evidence="2">
        <text>a 3'-end 2',3'-cyclophospho-ribonucleotide-RNA + H2O = a 3'-end 2'-phospho-ribonucleotide-RNA + H(+)</text>
        <dbReference type="Rhea" id="RHEA:11828"/>
        <dbReference type="Rhea" id="RHEA-COMP:10464"/>
        <dbReference type="Rhea" id="RHEA-COMP:17353"/>
        <dbReference type="ChEBI" id="CHEBI:15377"/>
        <dbReference type="ChEBI" id="CHEBI:15378"/>
        <dbReference type="ChEBI" id="CHEBI:83064"/>
        <dbReference type="ChEBI" id="CHEBI:173113"/>
        <dbReference type="EC" id="3.1.4.58"/>
    </reaction>
</comment>
<dbReference type="RefSeq" id="WP_150084830.1">
    <property type="nucleotide sequence ID" value="NZ_VWRN01000072.1"/>
</dbReference>
<dbReference type="EC" id="3.1.4.58" evidence="2"/>
<comment type="caution">
    <text evidence="3">The sequence shown here is derived from an EMBL/GenBank/DDBJ whole genome shotgun (WGS) entry which is preliminary data.</text>
</comment>
<dbReference type="EMBL" id="VWRN01000072">
    <property type="protein sequence ID" value="KAA6116337.1"/>
    <property type="molecule type" value="Genomic_DNA"/>
</dbReference>
<dbReference type="PANTHER" id="PTHR35561:SF1">
    <property type="entry name" value="RNA 2',3'-CYCLIC PHOSPHODIESTERASE"/>
    <property type="match status" value="1"/>
</dbReference>